<accession>M0DWK9</accession>
<evidence type="ECO:0000313" key="2">
    <source>
        <dbReference type="EMBL" id="ELZ39203.1"/>
    </source>
</evidence>
<organism evidence="2 3">
    <name type="scientific">Halorubrum californiense DSM 19288</name>
    <dbReference type="NCBI Taxonomy" id="1227465"/>
    <lineage>
        <taxon>Archaea</taxon>
        <taxon>Methanobacteriati</taxon>
        <taxon>Methanobacteriota</taxon>
        <taxon>Stenosarchaea group</taxon>
        <taxon>Halobacteria</taxon>
        <taxon>Halobacteriales</taxon>
        <taxon>Haloferacaceae</taxon>
        <taxon>Halorubrum</taxon>
    </lineage>
</organism>
<proteinExistence type="predicted"/>
<dbReference type="STRING" id="1227465.C463_17328"/>
<evidence type="ECO:0000313" key="3">
    <source>
        <dbReference type="Proteomes" id="UP000011586"/>
    </source>
</evidence>
<gene>
    <name evidence="2" type="ORF">C463_17328</name>
</gene>
<dbReference type="Pfam" id="PF18480">
    <property type="entry name" value="DUF5615"/>
    <property type="match status" value="1"/>
</dbReference>
<evidence type="ECO:0000259" key="1">
    <source>
        <dbReference type="Pfam" id="PF18480"/>
    </source>
</evidence>
<dbReference type="RefSeq" id="WP_008446218.1">
    <property type="nucleotide sequence ID" value="NZ_AOJK01000081.1"/>
</dbReference>
<dbReference type="AlphaFoldDB" id="M0DWK9"/>
<protein>
    <recommendedName>
        <fullName evidence="1">DUF5615 domain-containing protein</fullName>
    </recommendedName>
</protein>
<dbReference type="InterPro" id="IPR041049">
    <property type="entry name" value="DUF5615"/>
</dbReference>
<name>M0DWK9_9EURY</name>
<feature type="domain" description="DUF5615" evidence="1">
    <location>
        <begin position="4"/>
        <end position="98"/>
    </location>
</feature>
<reference evidence="2 3" key="1">
    <citation type="journal article" date="2014" name="PLoS Genet.">
        <title>Phylogenetically driven sequencing of extremely halophilic archaea reveals strategies for static and dynamic osmo-response.</title>
        <authorList>
            <person name="Becker E.A."/>
            <person name="Seitzer P.M."/>
            <person name="Tritt A."/>
            <person name="Larsen D."/>
            <person name="Krusor M."/>
            <person name="Yao A.I."/>
            <person name="Wu D."/>
            <person name="Madern D."/>
            <person name="Eisen J.A."/>
            <person name="Darling A.E."/>
            <person name="Facciotti M.T."/>
        </authorList>
    </citation>
    <scope>NUCLEOTIDE SEQUENCE [LARGE SCALE GENOMIC DNA]</scope>
    <source>
        <strain evidence="2 3">DSM 19288</strain>
    </source>
</reference>
<dbReference type="PATRIC" id="fig|1227465.4.peg.3349"/>
<dbReference type="EMBL" id="AOJK01000081">
    <property type="protein sequence ID" value="ELZ39203.1"/>
    <property type="molecule type" value="Genomic_DNA"/>
</dbReference>
<dbReference type="Proteomes" id="UP000011586">
    <property type="component" value="Unassembled WGS sequence"/>
</dbReference>
<keyword evidence="3" id="KW-1185">Reference proteome</keyword>
<dbReference type="OrthoDB" id="147476at2157"/>
<comment type="caution">
    <text evidence="2">The sequence shown here is derived from an EMBL/GenBank/DDBJ whole genome shotgun (WGS) entry which is preliminary data.</text>
</comment>
<sequence length="113" mass="12988">MSYRLLVDENVEYRIIHKLRNYGHDVEHVNDLTAFGKGSSDRELGQYSKSDDRLILTYDDDFVLELDPTAYCAALYVSDVTISARTIAAAIHRMSKQYPQEEISGVVYVDHWV</sequence>